<dbReference type="AlphaFoldDB" id="A0A9W2ZIL8"/>
<keyword evidence="11" id="KW-1185">Reference proteome</keyword>
<feature type="transmembrane region" description="Helical" evidence="9">
    <location>
        <begin position="257"/>
        <end position="282"/>
    </location>
</feature>
<feature type="domain" description="G-protein coupled receptors family 1 profile" evidence="10">
    <location>
        <begin position="115"/>
        <end position="368"/>
    </location>
</feature>
<dbReference type="SMART" id="SM01381">
    <property type="entry name" value="7TM_GPCR_Srsx"/>
    <property type="match status" value="1"/>
</dbReference>
<dbReference type="InterPro" id="IPR000276">
    <property type="entry name" value="GPCR_Rhodpsn"/>
</dbReference>
<comment type="subcellular location">
    <subcellularLocation>
        <location evidence="1">Membrane</location>
        <topology evidence="1">Multi-pass membrane protein</topology>
    </subcellularLocation>
</comment>
<comment type="similarity">
    <text evidence="2">Belongs to the G-protein coupled receptor 1 family.</text>
</comment>
<evidence type="ECO:0000313" key="12">
    <source>
        <dbReference type="RefSeq" id="XP_055874820.1"/>
    </source>
</evidence>
<evidence type="ECO:0000256" key="1">
    <source>
        <dbReference type="ARBA" id="ARBA00004141"/>
    </source>
</evidence>
<protein>
    <submittedName>
        <fullName evidence="12 13">RYamide receptor-like</fullName>
    </submittedName>
</protein>
<dbReference type="InterPro" id="IPR000611">
    <property type="entry name" value="NPY_rcpt"/>
</dbReference>
<dbReference type="PROSITE" id="PS50262">
    <property type="entry name" value="G_PROTEIN_RECEP_F1_2"/>
    <property type="match status" value="1"/>
</dbReference>
<organism evidence="11 13">
    <name type="scientific">Biomphalaria glabrata</name>
    <name type="common">Bloodfluke planorb</name>
    <name type="synonym">Freshwater snail</name>
    <dbReference type="NCBI Taxonomy" id="6526"/>
    <lineage>
        <taxon>Eukaryota</taxon>
        <taxon>Metazoa</taxon>
        <taxon>Spiralia</taxon>
        <taxon>Lophotrochozoa</taxon>
        <taxon>Mollusca</taxon>
        <taxon>Gastropoda</taxon>
        <taxon>Heterobranchia</taxon>
        <taxon>Euthyneura</taxon>
        <taxon>Panpulmonata</taxon>
        <taxon>Hygrophila</taxon>
        <taxon>Lymnaeoidea</taxon>
        <taxon>Planorbidae</taxon>
        <taxon>Biomphalaria</taxon>
    </lineage>
</organism>
<evidence type="ECO:0000313" key="13">
    <source>
        <dbReference type="RefSeq" id="XP_055874821.1"/>
    </source>
</evidence>
<proteinExistence type="inferred from homology"/>
<dbReference type="OrthoDB" id="5981855at2759"/>
<dbReference type="Pfam" id="PF00001">
    <property type="entry name" value="7tm_1"/>
    <property type="match status" value="1"/>
</dbReference>
<sequence length="557" mass="62920">MLNMDETSIDSTLVPEVKDQIFVTTSVLWKMHNVTYFGVTRTGLGSSEPPLDLLPSFTSGNSTSRLHECPHCDNALNSSNAVYNDSMFPTETIPYSFSIVLIALYTFTTLAAVIGNSLAIIVFAKGKRSNTDLRSFLINLAVADLIMAIVCIPFTFAYQITENWIFPDVLCPIVQCCQQVSVLASVCTNTSIGIDRLVAVKFPLRKRVTNSRSKVVILCIWILAWSLGVIPLVKSRTVYRDRKLRCEENWATEQSRLAFGFFIMIITYFLPVTILSVTYAMIGRQLWKHKLPGNADDHRDAVQLKSKRKVVKMLVTIVLLFGVCWLPLHIFIIIITFNIDFFGKDANTIYFGVHWLSMANSFVNPLIYGFMNESFRADLNSMVHSCLRRRWGHKRLKHRSAALRWKLGDCNVHDAGLHVQPRGYMTKSLRTGLDDRGNRRHWRNGHARSTPALDVASLCSCDLNSVSSFNNSEYSELNMNQFQSGGKSIYASGKRRTFNTRDAANFNSEENGVKLAPKCEHSRKNAKRKCTCDLRSSALYDGCDVILLQETKRKENG</sequence>
<keyword evidence="4 9" id="KW-1133">Transmembrane helix</keyword>
<feature type="transmembrane region" description="Helical" evidence="9">
    <location>
        <begin position="313"/>
        <end position="337"/>
    </location>
</feature>
<evidence type="ECO:0000256" key="7">
    <source>
        <dbReference type="ARBA" id="ARBA00023170"/>
    </source>
</evidence>
<dbReference type="PRINTS" id="PR01012">
    <property type="entry name" value="NRPEPTIDEYR"/>
</dbReference>
<dbReference type="FunFam" id="1.20.1070.10:FF:000291">
    <property type="entry name" value="Predicted protein"/>
    <property type="match status" value="1"/>
</dbReference>
<dbReference type="Gene3D" id="1.20.1070.10">
    <property type="entry name" value="Rhodopsin 7-helix transmembrane proteins"/>
    <property type="match status" value="1"/>
</dbReference>
<keyword evidence="3 9" id="KW-0812">Transmembrane</keyword>
<evidence type="ECO:0000256" key="9">
    <source>
        <dbReference type="SAM" id="Phobius"/>
    </source>
</evidence>
<dbReference type="InterPro" id="IPR017452">
    <property type="entry name" value="GPCR_Rhodpsn_7TM"/>
</dbReference>
<keyword evidence="6 9" id="KW-0472">Membrane</keyword>
<evidence type="ECO:0000259" key="10">
    <source>
        <dbReference type="PROSITE" id="PS50262"/>
    </source>
</evidence>
<name>A0A9W2ZIL8_BIOGL</name>
<keyword evidence="7" id="KW-0675">Receptor</keyword>
<evidence type="ECO:0000313" key="11">
    <source>
        <dbReference type="Proteomes" id="UP001165740"/>
    </source>
</evidence>
<feature type="transmembrane region" description="Helical" evidence="9">
    <location>
        <begin position="215"/>
        <end position="233"/>
    </location>
</feature>
<dbReference type="OMA" id="ETHICIC"/>
<accession>A0A9W2ZIL8</accession>
<dbReference type="PANTHER" id="PTHR45695">
    <property type="entry name" value="LEUCOKININ RECEPTOR-RELATED"/>
    <property type="match status" value="1"/>
</dbReference>
<dbReference type="RefSeq" id="XP_055874821.1">
    <property type="nucleotide sequence ID" value="XM_056018846.1"/>
</dbReference>
<dbReference type="PRINTS" id="PR00237">
    <property type="entry name" value="GPCRRHODOPSN"/>
</dbReference>
<feature type="transmembrane region" description="Helical" evidence="9">
    <location>
        <begin position="349"/>
        <end position="371"/>
    </location>
</feature>
<evidence type="ECO:0000256" key="6">
    <source>
        <dbReference type="ARBA" id="ARBA00023136"/>
    </source>
</evidence>
<gene>
    <name evidence="12 13" type="primary">LOC106057815</name>
</gene>
<dbReference type="RefSeq" id="XP_055874820.1">
    <property type="nucleotide sequence ID" value="XM_056018845.1"/>
</dbReference>
<feature type="transmembrane region" description="Helical" evidence="9">
    <location>
        <begin position="136"/>
        <end position="160"/>
    </location>
</feature>
<dbReference type="GO" id="GO:0004983">
    <property type="term" value="F:neuropeptide Y receptor activity"/>
    <property type="evidence" value="ECO:0007669"/>
    <property type="project" value="InterPro"/>
</dbReference>
<feature type="transmembrane region" description="Helical" evidence="9">
    <location>
        <begin position="95"/>
        <end position="124"/>
    </location>
</feature>
<keyword evidence="8" id="KW-0807">Transducer</keyword>
<keyword evidence="5" id="KW-0297">G-protein coupled receptor</keyword>
<dbReference type="GO" id="GO:0005886">
    <property type="term" value="C:plasma membrane"/>
    <property type="evidence" value="ECO:0007669"/>
    <property type="project" value="TreeGrafter"/>
</dbReference>
<evidence type="ECO:0000256" key="3">
    <source>
        <dbReference type="ARBA" id="ARBA00022692"/>
    </source>
</evidence>
<evidence type="ECO:0000256" key="5">
    <source>
        <dbReference type="ARBA" id="ARBA00023040"/>
    </source>
</evidence>
<evidence type="ECO:0000256" key="2">
    <source>
        <dbReference type="ARBA" id="ARBA00010663"/>
    </source>
</evidence>
<dbReference type="SUPFAM" id="SSF81321">
    <property type="entry name" value="Family A G protein-coupled receptor-like"/>
    <property type="match status" value="1"/>
</dbReference>
<dbReference type="GeneID" id="106057815"/>
<evidence type="ECO:0000256" key="4">
    <source>
        <dbReference type="ARBA" id="ARBA00022989"/>
    </source>
</evidence>
<dbReference type="PANTHER" id="PTHR45695:SF9">
    <property type="entry name" value="LEUCOKININ RECEPTOR"/>
    <property type="match status" value="1"/>
</dbReference>
<evidence type="ECO:0000256" key="8">
    <source>
        <dbReference type="ARBA" id="ARBA00023224"/>
    </source>
</evidence>
<dbReference type="Proteomes" id="UP001165740">
    <property type="component" value="Chromosome 2"/>
</dbReference>
<reference evidence="12 13" key="1">
    <citation type="submission" date="2025-04" db="UniProtKB">
        <authorList>
            <consortium name="RefSeq"/>
        </authorList>
    </citation>
    <scope>IDENTIFICATION</scope>
</reference>